<reference evidence="5" key="1">
    <citation type="journal article" date="2021" name="IMA Fungus">
        <title>Genomic characterization of three marine fungi, including Emericellopsis atlantica sp. nov. with signatures of a generalist lifestyle and marine biomass degradation.</title>
        <authorList>
            <person name="Hagestad O.C."/>
            <person name="Hou L."/>
            <person name="Andersen J.H."/>
            <person name="Hansen E.H."/>
            <person name="Altermark B."/>
            <person name="Li C."/>
            <person name="Kuhnert E."/>
            <person name="Cox R.J."/>
            <person name="Crous P.W."/>
            <person name="Spatafora J.W."/>
            <person name="Lail K."/>
            <person name="Amirebrahimi M."/>
            <person name="Lipzen A."/>
            <person name="Pangilinan J."/>
            <person name="Andreopoulos W."/>
            <person name="Hayes R.D."/>
            <person name="Ng V."/>
            <person name="Grigoriev I.V."/>
            <person name="Jackson S.A."/>
            <person name="Sutton T.D.S."/>
            <person name="Dobson A.D.W."/>
            <person name="Rama T."/>
        </authorList>
    </citation>
    <scope>NUCLEOTIDE SEQUENCE</scope>
    <source>
        <strain evidence="5">TRa3180A</strain>
    </source>
</reference>
<dbReference type="OrthoDB" id="10252281at2759"/>
<evidence type="ECO:0000313" key="6">
    <source>
        <dbReference type="Proteomes" id="UP000887226"/>
    </source>
</evidence>
<dbReference type="InterPro" id="IPR017932">
    <property type="entry name" value="GATase_2_dom"/>
</dbReference>
<dbReference type="PANTHER" id="PTHR45937">
    <property type="entry name" value="ASPARAGINE SYNTHETASE DOMAIN-CONTAINING PROTEIN 1"/>
    <property type="match status" value="1"/>
</dbReference>
<dbReference type="InterPro" id="IPR029055">
    <property type="entry name" value="Ntn_hydrolases_N"/>
</dbReference>
<dbReference type="GO" id="GO:0004066">
    <property type="term" value="F:asparagine synthase (glutamine-hydrolyzing) activity"/>
    <property type="evidence" value="ECO:0007669"/>
    <property type="project" value="InterPro"/>
</dbReference>
<dbReference type="AlphaFoldDB" id="A0A9P7ZA91"/>
<dbReference type="Pfam" id="PF13522">
    <property type="entry name" value="GATase_6"/>
    <property type="match status" value="1"/>
</dbReference>
<dbReference type="CDD" id="cd01991">
    <property type="entry name" value="Asn_synthase_B_C"/>
    <property type="match status" value="1"/>
</dbReference>
<protein>
    <submittedName>
        <fullName evidence="5">Asparagine synthase-domain-containing protein</fullName>
    </submittedName>
</protein>
<dbReference type="SUPFAM" id="SSF56235">
    <property type="entry name" value="N-terminal nucleophile aminohydrolases (Ntn hydrolases)"/>
    <property type="match status" value="1"/>
</dbReference>
<sequence length="597" mass="65410">MCGIHVSISRNGLQTPSQELEDLLCKRGPDYTGKCHLEIGEPKPSHFISVTSTVLALRGGSVARQPFVDQGTGSILCWNGEVWKLGQSALEGGNDGQVLFDRLVAAAAIDLHGEPSAVVEVLNSISGPFAFVFLDKLHSQIFFGRDCLGRRSLLHKSSLGYIEFASTSDFAEAQWEEVEADGIYMITYIDPLKTTGTDSLSSQAVSSPFPVRRFPWNDGAGVSLGVFNRGVATKPPALTLDTGSVLALWDHLRDSLKLRILNIPEPPAATTGNTTRVAILFSGGLDCTVLARIAHDILPHDQDIDLINVAFENPRVVAAANKPIKVSKKRQGRAIGSNLGTKNYITPNEELEAKTLKATEVGPFELCPDRETGRKAFLELGEVCPHRTWRFIAVDIPYTETRAHKDQVIGLIHPHNTEMDLSIAFALYFASRGTGTAISNADRTPSAYTTPARVLLSGLGADELFGGYGRHHVAFERTGFSGLLDELELDVNRLGKRNLGRDDRVISHWGKEARFPYLDESLVKWAVRCPIEEKCGFRIEKSEPETPYLESDKKVLRLLAYKLGMQSVAQEKKRAIQFGARTAKMEVGSTKGTTLIS</sequence>
<gene>
    <name evidence="5" type="ORF">BJ878DRAFT_532208</name>
</gene>
<dbReference type="InterPro" id="IPR014729">
    <property type="entry name" value="Rossmann-like_a/b/a_fold"/>
</dbReference>
<dbReference type="Proteomes" id="UP000887226">
    <property type="component" value="Unassembled WGS sequence"/>
</dbReference>
<dbReference type="CDD" id="cd03766">
    <property type="entry name" value="Gn_AT_II_novel"/>
    <property type="match status" value="1"/>
</dbReference>
<dbReference type="InterPro" id="IPR051857">
    <property type="entry name" value="Asn_synthetase_domain"/>
</dbReference>
<dbReference type="EMBL" id="MU253758">
    <property type="protein sequence ID" value="KAG9247997.1"/>
    <property type="molecule type" value="Genomic_DNA"/>
</dbReference>
<name>A0A9P7ZA91_9HELO</name>
<evidence type="ECO:0000256" key="2">
    <source>
        <dbReference type="ARBA" id="ARBA00022888"/>
    </source>
</evidence>
<feature type="domain" description="Glutamine amidotransferase type-2" evidence="4">
    <location>
        <begin position="2"/>
        <end position="200"/>
    </location>
</feature>
<dbReference type="Pfam" id="PF00733">
    <property type="entry name" value="Asn_synthase"/>
    <property type="match status" value="1"/>
</dbReference>
<proteinExistence type="predicted"/>
<dbReference type="PROSITE" id="PS51278">
    <property type="entry name" value="GATASE_TYPE_2"/>
    <property type="match status" value="1"/>
</dbReference>
<evidence type="ECO:0000259" key="4">
    <source>
        <dbReference type="PROSITE" id="PS51278"/>
    </source>
</evidence>
<accession>A0A9P7ZA91</accession>
<dbReference type="InterPro" id="IPR001962">
    <property type="entry name" value="Asn_synthase"/>
</dbReference>
<dbReference type="Gene3D" id="3.60.20.10">
    <property type="entry name" value="Glutamine Phosphoribosylpyrophosphate, subunit 1, domain 1"/>
    <property type="match status" value="1"/>
</dbReference>
<keyword evidence="1" id="KW-0028">Amino-acid biosynthesis</keyword>
<keyword evidence="6" id="KW-1185">Reference proteome</keyword>
<organism evidence="5 6">
    <name type="scientific">Calycina marina</name>
    <dbReference type="NCBI Taxonomy" id="1763456"/>
    <lineage>
        <taxon>Eukaryota</taxon>
        <taxon>Fungi</taxon>
        <taxon>Dikarya</taxon>
        <taxon>Ascomycota</taxon>
        <taxon>Pezizomycotina</taxon>
        <taxon>Leotiomycetes</taxon>
        <taxon>Helotiales</taxon>
        <taxon>Pezizellaceae</taxon>
        <taxon>Calycina</taxon>
    </lineage>
</organism>
<comment type="caution">
    <text evidence="5">The sequence shown here is derived from an EMBL/GenBank/DDBJ whole genome shotgun (WGS) entry which is preliminary data.</text>
</comment>
<evidence type="ECO:0000256" key="1">
    <source>
        <dbReference type="ARBA" id="ARBA00022605"/>
    </source>
</evidence>
<keyword evidence="3" id="KW-0315">Glutamine amidotransferase</keyword>
<evidence type="ECO:0000256" key="3">
    <source>
        <dbReference type="ARBA" id="ARBA00022962"/>
    </source>
</evidence>
<dbReference type="Gene3D" id="3.40.50.620">
    <property type="entry name" value="HUPs"/>
    <property type="match status" value="1"/>
</dbReference>
<dbReference type="SUPFAM" id="SSF52402">
    <property type="entry name" value="Adenine nucleotide alpha hydrolases-like"/>
    <property type="match status" value="1"/>
</dbReference>
<dbReference type="PANTHER" id="PTHR45937:SF1">
    <property type="entry name" value="ASPARAGINE SYNTHETASE DOMAIN-CONTAINING PROTEIN 1"/>
    <property type="match status" value="1"/>
</dbReference>
<evidence type="ECO:0000313" key="5">
    <source>
        <dbReference type="EMBL" id="KAG9247997.1"/>
    </source>
</evidence>
<keyword evidence="2" id="KW-0061">Asparagine biosynthesis</keyword>
<dbReference type="GO" id="GO:0006529">
    <property type="term" value="P:asparagine biosynthetic process"/>
    <property type="evidence" value="ECO:0007669"/>
    <property type="project" value="UniProtKB-KW"/>
</dbReference>